<accession>A0A5C3Q525</accession>
<evidence type="ECO:0000313" key="1">
    <source>
        <dbReference type="EMBL" id="TFK96109.1"/>
    </source>
</evidence>
<organism evidence="1 2">
    <name type="scientific">Pterulicium gracile</name>
    <dbReference type="NCBI Taxonomy" id="1884261"/>
    <lineage>
        <taxon>Eukaryota</taxon>
        <taxon>Fungi</taxon>
        <taxon>Dikarya</taxon>
        <taxon>Basidiomycota</taxon>
        <taxon>Agaricomycotina</taxon>
        <taxon>Agaricomycetes</taxon>
        <taxon>Agaricomycetidae</taxon>
        <taxon>Agaricales</taxon>
        <taxon>Pleurotineae</taxon>
        <taxon>Pterulaceae</taxon>
        <taxon>Pterulicium</taxon>
    </lineage>
</organism>
<evidence type="ECO:0000313" key="2">
    <source>
        <dbReference type="Proteomes" id="UP000305067"/>
    </source>
</evidence>
<name>A0A5C3Q525_9AGAR</name>
<dbReference type="Proteomes" id="UP000305067">
    <property type="component" value="Unassembled WGS sequence"/>
</dbReference>
<dbReference type="EMBL" id="ML178866">
    <property type="protein sequence ID" value="TFK96109.1"/>
    <property type="molecule type" value="Genomic_DNA"/>
</dbReference>
<reference evidence="1 2" key="1">
    <citation type="journal article" date="2019" name="Nat. Ecol. Evol.">
        <title>Megaphylogeny resolves global patterns of mushroom evolution.</title>
        <authorList>
            <person name="Varga T."/>
            <person name="Krizsan K."/>
            <person name="Foldi C."/>
            <person name="Dima B."/>
            <person name="Sanchez-Garcia M."/>
            <person name="Sanchez-Ramirez S."/>
            <person name="Szollosi G.J."/>
            <person name="Szarkandi J.G."/>
            <person name="Papp V."/>
            <person name="Albert L."/>
            <person name="Andreopoulos W."/>
            <person name="Angelini C."/>
            <person name="Antonin V."/>
            <person name="Barry K.W."/>
            <person name="Bougher N.L."/>
            <person name="Buchanan P."/>
            <person name="Buyck B."/>
            <person name="Bense V."/>
            <person name="Catcheside P."/>
            <person name="Chovatia M."/>
            <person name="Cooper J."/>
            <person name="Damon W."/>
            <person name="Desjardin D."/>
            <person name="Finy P."/>
            <person name="Geml J."/>
            <person name="Haridas S."/>
            <person name="Hughes K."/>
            <person name="Justo A."/>
            <person name="Karasinski D."/>
            <person name="Kautmanova I."/>
            <person name="Kiss B."/>
            <person name="Kocsube S."/>
            <person name="Kotiranta H."/>
            <person name="LaButti K.M."/>
            <person name="Lechner B.E."/>
            <person name="Liimatainen K."/>
            <person name="Lipzen A."/>
            <person name="Lukacs Z."/>
            <person name="Mihaltcheva S."/>
            <person name="Morgado L.N."/>
            <person name="Niskanen T."/>
            <person name="Noordeloos M.E."/>
            <person name="Ohm R.A."/>
            <person name="Ortiz-Santana B."/>
            <person name="Ovrebo C."/>
            <person name="Racz N."/>
            <person name="Riley R."/>
            <person name="Savchenko A."/>
            <person name="Shiryaev A."/>
            <person name="Soop K."/>
            <person name="Spirin V."/>
            <person name="Szebenyi C."/>
            <person name="Tomsovsky M."/>
            <person name="Tulloss R.E."/>
            <person name="Uehling J."/>
            <person name="Grigoriev I.V."/>
            <person name="Vagvolgyi C."/>
            <person name="Papp T."/>
            <person name="Martin F.M."/>
            <person name="Miettinen O."/>
            <person name="Hibbett D.S."/>
            <person name="Nagy L.G."/>
        </authorList>
    </citation>
    <scope>NUCLEOTIDE SEQUENCE [LARGE SCALE GENOMIC DNA]</scope>
    <source>
        <strain evidence="1 2">CBS 309.79</strain>
    </source>
</reference>
<keyword evidence="2" id="KW-1185">Reference proteome</keyword>
<gene>
    <name evidence="1" type="ORF">BDV98DRAFT_339324</name>
</gene>
<proteinExistence type="predicted"/>
<protein>
    <submittedName>
        <fullName evidence="1">Uncharacterized protein</fullName>
    </submittedName>
</protein>
<sequence length="116" mass="13278">MERLPPGLSLVQMTFLRSDATLPLLCTLWPLFCTQFMYKYDRARANGVALVFLPPQSECKDPIFALLRSFQALFNSRISVSSCHLKERSVPPASDQQLLHRTYLNNRVTLTSNYLP</sequence>
<dbReference type="AlphaFoldDB" id="A0A5C3Q525"/>